<accession>A0A8D8S5V6</accession>
<evidence type="ECO:0000313" key="2">
    <source>
        <dbReference type="EMBL" id="CAG6662385.1"/>
    </source>
</evidence>
<feature type="region of interest" description="Disordered" evidence="1">
    <location>
        <begin position="21"/>
        <end position="64"/>
    </location>
</feature>
<organism evidence="2">
    <name type="scientific">Cacopsylla melanoneura</name>
    <dbReference type="NCBI Taxonomy" id="428564"/>
    <lineage>
        <taxon>Eukaryota</taxon>
        <taxon>Metazoa</taxon>
        <taxon>Ecdysozoa</taxon>
        <taxon>Arthropoda</taxon>
        <taxon>Hexapoda</taxon>
        <taxon>Insecta</taxon>
        <taxon>Pterygota</taxon>
        <taxon>Neoptera</taxon>
        <taxon>Paraneoptera</taxon>
        <taxon>Hemiptera</taxon>
        <taxon>Sternorrhyncha</taxon>
        <taxon>Psylloidea</taxon>
        <taxon>Psyllidae</taxon>
        <taxon>Psyllinae</taxon>
        <taxon>Cacopsylla</taxon>
    </lineage>
</organism>
<sequence>MTGGEDQCTVTRALFRTSTLCSKSRMKQGVTRSSPAEEEVLQGAGQSTPPARLPRPPPRPRVKRVPCSCRRAGDVVCPRRTIRSCPASVVRLTSETEEDSLCRAVHLGARTSRRR</sequence>
<dbReference type="EMBL" id="HBUF01202510">
    <property type="protein sequence ID" value="CAG6662385.1"/>
    <property type="molecule type" value="Transcribed_RNA"/>
</dbReference>
<name>A0A8D8S5V6_9HEMI</name>
<reference evidence="2" key="1">
    <citation type="submission" date="2021-05" db="EMBL/GenBank/DDBJ databases">
        <authorList>
            <person name="Alioto T."/>
            <person name="Alioto T."/>
            <person name="Gomez Garrido J."/>
        </authorList>
    </citation>
    <scope>NUCLEOTIDE SEQUENCE</scope>
</reference>
<dbReference type="AlphaFoldDB" id="A0A8D8S5V6"/>
<proteinExistence type="predicted"/>
<evidence type="ECO:0000256" key="1">
    <source>
        <dbReference type="SAM" id="MobiDB-lite"/>
    </source>
</evidence>
<protein>
    <submittedName>
        <fullName evidence="2">Uncharacterized protein</fullName>
    </submittedName>
</protein>